<comment type="caution">
    <text evidence="1">The sequence shown here is derived from an EMBL/GenBank/DDBJ whole genome shotgun (WGS) entry which is preliminary data.</text>
</comment>
<gene>
    <name evidence="1" type="ORF">BP5553_10550</name>
</gene>
<evidence type="ECO:0000313" key="2">
    <source>
        <dbReference type="Proteomes" id="UP000254866"/>
    </source>
</evidence>
<accession>A0A370T8V2</accession>
<keyword evidence="2" id="KW-1185">Reference proteome</keyword>
<sequence length="315" mass="36671">MTQECDPVPMSNQEFFESLGLKTVTLTVGPHGKQRTAHLKLLSDAIKGAKAADLPLKFVEEDPEVFDDFLAWLYNPQRNHKVNSDGEWTNLLKLYAFGVKWGCEELNKSIAQILFCQCIPSDSNAPLGLIAILAKIEYLRHLNDYAQQCYTQMLRDFSRYFTNKSITVLDRLIEVYFGAMEAKCYIVQNKVISSIKNKLSDSDEWLRMDQMKEIFDKTQNFKPTPLRLFCVAQTWYRRYAMRDPGCMRLDAESVQQFQGIDNEECGIIFHEITGFMEEWMDFQQLVNHNSITEYEDPRGTGYAFEWEQEFGALYR</sequence>
<dbReference type="GeneID" id="43603399"/>
<name>A0A370T8V2_9HELO</name>
<dbReference type="EMBL" id="NPIC01000017">
    <property type="protein sequence ID" value="RDL29923.1"/>
    <property type="molecule type" value="Genomic_DNA"/>
</dbReference>
<proteinExistence type="predicted"/>
<reference evidence="1 2" key="1">
    <citation type="journal article" date="2018" name="IMA Fungus">
        <title>IMA Genome-F 9: Draft genome sequence of Annulohypoxylon stygium, Aspergillus mulundensis, Berkeleyomyces basicola (syn. Thielaviopsis basicola), Ceratocystis smalleyi, two Cercospora beticola strains, Coleophoma cylindrospora, Fusarium fracticaudum, Phialophora cf. hyalina, and Morchella septimelata.</title>
        <authorList>
            <person name="Wingfield B.D."/>
            <person name="Bills G.F."/>
            <person name="Dong Y."/>
            <person name="Huang W."/>
            <person name="Nel W.J."/>
            <person name="Swalarsk-Parry B.S."/>
            <person name="Vaghefi N."/>
            <person name="Wilken P.M."/>
            <person name="An Z."/>
            <person name="de Beer Z.W."/>
            <person name="De Vos L."/>
            <person name="Chen L."/>
            <person name="Duong T.A."/>
            <person name="Gao Y."/>
            <person name="Hammerbacher A."/>
            <person name="Kikkert J.R."/>
            <person name="Li Y."/>
            <person name="Li H."/>
            <person name="Li K."/>
            <person name="Li Q."/>
            <person name="Liu X."/>
            <person name="Ma X."/>
            <person name="Naidoo K."/>
            <person name="Pethybridge S.J."/>
            <person name="Sun J."/>
            <person name="Steenkamp E.T."/>
            <person name="van der Nest M.A."/>
            <person name="van Wyk S."/>
            <person name="Wingfield M.J."/>
            <person name="Xiong C."/>
            <person name="Yue Q."/>
            <person name="Zhang X."/>
        </authorList>
    </citation>
    <scope>NUCLEOTIDE SEQUENCE [LARGE SCALE GENOMIC DNA]</scope>
    <source>
        <strain evidence="1 2">BP 5553</strain>
    </source>
</reference>
<dbReference type="AlphaFoldDB" id="A0A370T8V2"/>
<evidence type="ECO:0000313" key="1">
    <source>
        <dbReference type="EMBL" id="RDL29923.1"/>
    </source>
</evidence>
<dbReference type="Proteomes" id="UP000254866">
    <property type="component" value="Unassembled WGS sequence"/>
</dbReference>
<dbReference type="RefSeq" id="XP_031864613.1">
    <property type="nucleotide sequence ID" value="XM_032019173.1"/>
</dbReference>
<protein>
    <submittedName>
        <fullName evidence="1">Uncharacterized protein</fullName>
    </submittedName>
</protein>
<organism evidence="1 2">
    <name type="scientific">Venustampulla echinocandica</name>
    <dbReference type="NCBI Taxonomy" id="2656787"/>
    <lineage>
        <taxon>Eukaryota</taxon>
        <taxon>Fungi</taxon>
        <taxon>Dikarya</taxon>
        <taxon>Ascomycota</taxon>
        <taxon>Pezizomycotina</taxon>
        <taxon>Leotiomycetes</taxon>
        <taxon>Helotiales</taxon>
        <taxon>Pleuroascaceae</taxon>
        <taxon>Venustampulla</taxon>
    </lineage>
</organism>
<dbReference type="OrthoDB" id="194443at2759"/>